<evidence type="ECO:0000313" key="1">
    <source>
        <dbReference type="Proteomes" id="UP000887580"/>
    </source>
</evidence>
<reference evidence="2" key="1">
    <citation type="submission" date="2022-11" db="UniProtKB">
        <authorList>
            <consortium name="WormBaseParasite"/>
        </authorList>
    </citation>
    <scope>IDENTIFICATION</scope>
</reference>
<dbReference type="Proteomes" id="UP000887580">
    <property type="component" value="Unplaced"/>
</dbReference>
<sequence length="698" mass="80629">IEKLFKFDCVFDEHDKQRDIFRRCSLDFVENLINGNDSLLFTYGVTGSGKTFTMAGNAENDNSGLLPRTLDVIFRSLPNIMEKCVFKPNGRNNFIIQTEEQAMFERQTIPLPTYSITKRLVETIATKSLSHSRCCAVFVSYIEIYNDMCYDLLDETLTDERLFTSKNIRIDPISRKAYVEKVKEVEVESCDEAIEQFLQAQERRKIAKTLLNKSSSRSHSIFNIRLVSASLHKDKYYPDSSKNDIHVAEMSLVDLAGSERAKRTLNTDERLAESNKINQSLLTLRQCLERLRDNQRTQQHLPVPYRDSKLTYLFKTYFEGFGRIRMIVCVNPQASDFEENLHVMAFAKASREIKPTQQKIQVHALQELNNLPFNRRDISQWNKEFAKSVGKFQPLLIELFEQPPVIELANSNDEISLTRIREFYTKKTALKRSYMDTVEKNMETLASGVKSRLCFGDLISNQNAELLSELNGLRTEYANLNNDFKRLKRQNNSLKTSLSRYEAIEENDKRREEEAEIKVRQKNEAIAKQRRTLQKLEELLDTPVLSSRNHVAKLRQHFDTPSEIPTKLRPRPRETSTPPSRRNQSPPKTEIRVNKPYMNPQFHRRSRSAGRVLDHQPMNHVPLGTIFQTKFPTNSVHTQRLSTEKLKKCTDYVVTKQTADKNGNLRTELVKGIVTPTAGGGSAVRFNDIEVLHHKNPA</sequence>
<name>A0AC35F4R5_9BILA</name>
<organism evidence="1 2">
    <name type="scientific">Panagrolaimus sp. PS1159</name>
    <dbReference type="NCBI Taxonomy" id="55785"/>
    <lineage>
        <taxon>Eukaryota</taxon>
        <taxon>Metazoa</taxon>
        <taxon>Ecdysozoa</taxon>
        <taxon>Nematoda</taxon>
        <taxon>Chromadorea</taxon>
        <taxon>Rhabditida</taxon>
        <taxon>Tylenchina</taxon>
        <taxon>Panagrolaimomorpha</taxon>
        <taxon>Panagrolaimoidea</taxon>
        <taxon>Panagrolaimidae</taxon>
        <taxon>Panagrolaimus</taxon>
    </lineage>
</organism>
<evidence type="ECO:0000313" key="2">
    <source>
        <dbReference type="WBParaSite" id="PS1159_v2.g13118.t1"/>
    </source>
</evidence>
<protein>
    <submittedName>
        <fullName evidence="2">Kinesin-like protein</fullName>
    </submittedName>
</protein>
<accession>A0AC35F4R5</accession>
<proteinExistence type="predicted"/>
<dbReference type="WBParaSite" id="PS1159_v2.g13118.t1">
    <property type="protein sequence ID" value="PS1159_v2.g13118.t1"/>
    <property type="gene ID" value="PS1159_v2.g13118"/>
</dbReference>